<dbReference type="Ensembl" id="ENSCHIT00010028398.1">
    <property type="protein sequence ID" value="ENSCHIP00010020197.1"/>
    <property type="gene ID" value="ENSCHIG00010014862.1"/>
</dbReference>
<protein>
    <submittedName>
        <fullName evidence="1">Uncharacterized protein</fullName>
    </submittedName>
</protein>
<reference evidence="1" key="2">
    <citation type="submission" date="2025-08" db="UniProtKB">
        <authorList>
            <consortium name="Ensembl"/>
        </authorList>
    </citation>
    <scope>IDENTIFICATION</scope>
</reference>
<dbReference type="AlphaFoldDB" id="A0A8C2PH99"/>
<name>A0A8C2PH99_CAPHI</name>
<accession>A0A8C2PH99</accession>
<proteinExistence type="predicted"/>
<evidence type="ECO:0000313" key="1">
    <source>
        <dbReference type="Ensembl" id="ENSCHIP00010020197.1"/>
    </source>
</evidence>
<sequence>VSMITKILLSSTGPDMPDLLLPVLRAQIHSEPLQEQLRTGDIATGLTSCFLCPPAWRWASPHLYKDTCFIFQVKASYGMPSLPFWSNFT</sequence>
<reference evidence="1" key="1">
    <citation type="submission" date="2019-03" db="EMBL/GenBank/DDBJ databases">
        <title>Genome sequencing and reference-guided assembly of Black Bengal Goat (Capra hircus).</title>
        <authorList>
            <person name="Siddiki A.Z."/>
            <person name="Baten A."/>
            <person name="Billah M."/>
            <person name="Alam M.A.U."/>
            <person name="Shawrob K.S.M."/>
            <person name="Saha S."/>
            <person name="Chowdhury M."/>
            <person name="Rahman A.H."/>
            <person name="Stear M."/>
            <person name="Miah G."/>
            <person name="Das G.B."/>
            <person name="Hossain M.M."/>
            <person name="Kumkum M."/>
            <person name="Islam M.S."/>
            <person name="Mollah A.M."/>
            <person name="Ahsan A."/>
            <person name="Tusar F."/>
            <person name="Khan M.K.I."/>
        </authorList>
    </citation>
    <scope>NUCLEOTIDE SEQUENCE [LARGE SCALE GENOMIC DNA]</scope>
</reference>
<organism evidence="1">
    <name type="scientific">Capra hircus</name>
    <name type="common">Goat</name>
    <dbReference type="NCBI Taxonomy" id="9925"/>
    <lineage>
        <taxon>Eukaryota</taxon>
        <taxon>Metazoa</taxon>
        <taxon>Chordata</taxon>
        <taxon>Craniata</taxon>
        <taxon>Vertebrata</taxon>
        <taxon>Euteleostomi</taxon>
        <taxon>Mammalia</taxon>
        <taxon>Eutheria</taxon>
        <taxon>Laurasiatheria</taxon>
        <taxon>Artiodactyla</taxon>
        <taxon>Ruminantia</taxon>
        <taxon>Pecora</taxon>
        <taxon>Bovidae</taxon>
        <taxon>Caprinae</taxon>
        <taxon>Capra</taxon>
    </lineage>
</organism>